<evidence type="ECO:0000313" key="1">
    <source>
        <dbReference type="EMBL" id="MCI70575.1"/>
    </source>
</evidence>
<evidence type="ECO:0000313" key="2">
    <source>
        <dbReference type="Proteomes" id="UP000265520"/>
    </source>
</evidence>
<reference evidence="1 2" key="1">
    <citation type="journal article" date="2018" name="Front. Plant Sci.">
        <title>Red Clover (Trifolium pratense) and Zigzag Clover (T. medium) - A Picture of Genomic Similarities and Differences.</title>
        <authorList>
            <person name="Dluhosova J."/>
            <person name="Istvanek J."/>
            <person name="Nedelnik J."/>
            <person name="Repkova J."/>
        </authorList>
    </citation>
    <scope>NUCLEOTIDE SEQUENCE [LARGE SCALE GENOMIC DNA]</scope>
    <source>
        <strain evidence="2">cv. 10/8</strain>
        <tissue evidence="1">Leaf</tissue>
    </source>
</reference>
<dbReference type="EMBL" id="LXQA010778654">
    <property type="protein sequence ID" value="MCI70575.1"/>
    <property type="molecule type" value="Genomic_DNA"/>
</dbReference>
<keyword evidence="2" id="KW-1185">Reference proteome</keyword>
<comment type="caution">
    <text evidence="1">The sequence shown here is derived from an EMBL/GenBank/DDBJ whole genome shotgun (WGS) entry which is preliminary data.</text>
</comment>
<dbReference type="AlphaFoldDB" id="A0A392UFQ8"/>
<organism evidence="1 2">
    <name type="scientific">Trifolium medium</name>
    <dbReference type="NCBI Taxonomy" id="97028"/>
    <lineage>
        <taxon>Eukaryota</taxon>
        <taxon>Viridiplantae</taxon>
        <taxon>Streptophyta</taxon>
        <taxon>Embryophyta</taxon>
        <taxon>Tracheophyta</taxon>
        <taxon>Spermatophyta</taxon>
        <taxon>Magnoliopsida</taxon>
        <taxon>eudicotyledons</taxon>
        <taxon>Gunneridae</taxon>
        <taxon>Pentapetalae</taxon>
        <taxon>rosids</taxon>
        <taxon>fabids</taxon>
        <taxon>Fabales</taxon>
        <taxon>Fabaceae</taxon>
        <taxon>Papilionoideae</taxon>
        <taxon>50 kb inversion clade</taxon>
        <taxon>NPAAA clade</taxon>
        <taxon>Hologalegina</taxon>
        <taxon>IRL clade</taxon>
        <taxon>Trifolieae</taxon>
        <taxon>Trifolium</taxon>
    </lineage>
</organism>
<dbReference type="Proteomes" id="UP000265520">
    <property type="component" value="Unassembled WGS sequence"/>
</dbReference>
<name>A0A392UFQ8_9FABA</name>
<proteinExistence type="predicted"/>
<feature type="non-terminal residue" evidence="1">
    <location>
        <position position="27"/>
    </location>
</feature>
<sequence length="27" mass="2825">MGNLLVLARGAIRACCLWQLLLTAPGA</sequence>
<protein>
    <submittedName>
        <fullName evidence="1">Uncharacterized protein</fullName>
    </submittedName>
</protein>
<accession>A0A392UFQ8</accession>